<dbReference type="GO" id="GO:0008331">
    <property type="term" value="F:high voltage-gated calcium channel activity"/>
    <property type="evidence" value="ECO:0007669"/>
    <property type="project" value="TreeGrafter"/>
</dbReference>
<keyword evidence="4" id="KW-0107">Calcium channel</keyword>
<keyword evidence="5 14" id="KW-0812">Transmembrane</keyword>
<feature type="transmembrane region" description="Helical" evidence="14">
    <location>
        <begin position="404"/>
        <end position="421"/>
    </location>
</feature>
<comment type="subcellular location">
    <subcellularLocation>
        <location evidence="1">Membrane</location>
        <topology evidence="1">Multi-pass membrane protein</topology>
    </subcellularLocation>
</comment>
<keyword evidence="2" id="KW-0813">Transport</keyword>
<keyword evidence="3" id="KW-0109">Calcium transport</keyword>
<evidence type="ECO:0000256" key="3">
    <source>
        <dbReference type="ARBA" id="ARBA00022568"/>
    </source>
</evidence>
<evidence type="ECO:0000256" key="14">
    <source>
        <dbReference type="SAM" id="Phobius"/>
    </source>
</evidence>
<name>A0A7S4SUM6_9DINO</name>
<evidence type="ECO:0000256" key="10">
    <source>
        <dbReference type="ARBA" id="ARBA00023136"/>
    </source>
</evidence>
<evidence type="ECO:0000256" key="9">
    <source>
        <dbReference type="ARBA" id="ARBA00023065"/>
    </source>
</evidence>
<evidence type="ECO:0000256" key="11">
    <source>
        <dbReference type="ARBA" id="ARBA00023180"/>
    </source>
</evidence>
<dbReference type="InterPro" id="IPR027359">
    <property type="entry name" value="Volt_channel_dom_sf"/>
</dbReference>
<gene>
    <name evidence="16" type="ORF">AMON00008_LOCUS57029</name>
</gene>
<evidence type="ECO:0000256" key="8">
    <source>
        <dbReference type="ARBA" id="ARBA00022989"/>
    </source>
</evidence>
<dbReference type="Pfam" id="PF00520">
    <property type="entry name" value="Ion_trans"/>
    <property type="match status" value="1"/>
</dbReference>
<evidence type="ECO:0000313" key="16">
    <source>
        <dbReference type="EMBL" id="CAE4656720.1"/>
    </source>
</evidence>
<feature type="transmembrane region" description="Helical" evidence="14">
    <location>
        <begin position="441"/>
        <end position="461"/>
    </location>
</feature>
<dbReference type="GO" id="GO:0005891">
    <property type="term" value="C:voltage-gated calcium channel complex"/>
    <property type="evidence" value="ECO:0007669"/>
    <property type="project" value="TreeGrafter"/>
</dbReference>
<evidence type="ECO:0000256" key="2">
    <source>
        <dbReference type="ARBA" id="ARBA00022448"/>
    </source>
</evidence>
<evidence type="ECO:0000256" key="4">
    <source>
        <dbReference type="ARBA" id="ARBA00022673"/>
    </source>
</evidence>
<evidence type="ECO:0000256" key="12">
    <source>
        <dbReference type="ARBA" id="ARBA00023303"/>
    </source>
</evidence>
<keyword evidence="10 14" id="KW-0472">Membrane</keyword>
<keyword evidence="9" id="KW-0406">Ion transport</keyword>
<evidence type="ECO:0000256" key="6">
    <source>
        <dbReference type="ARBA" id="ARBA00022837"/>
    </source>
</evidence>
<protein>
    <recommendedName>
        <fullName evidence="15">Ion transport domain-containing protein</fullName>
    </recommendedName>
</protein>
<proteinExistence type="predicted"/>
<dbReference type="InterPro" id="IPR005821">
    <property type="entry name" value="Ion_trans_dom"/>
</dbReference>
<dbReference type="Gene3D" id="1.10.287.70">
    <property type="match status" value="1"/>
</dbReference>
<dbReference type="Gene3D" id="1.20.120.350">
    <property type="entry name" value="Voltage-gated potassium channels. Chain C"/>
    <property type="match status" value="1"/>
</dbReference>
<keyword evidence="6" id="KW-0106">Calcium</keyword>
<dbReference type="InterPro" id="IPR050599">
    <property type="entry name" value="VDCC_alpha-1_subunit"/>
</dbReference>
<evidence type="ECO:0000256" key="5">
    <source>
        <dbReference type="ARBA" id="ARBA00022692"/>
    </source>
</evidence>
<feature type="transmembrane region" description="Helical" evidence="14">
    <location>
        <begin position="264"/>
        <end position="286"/>
    </location>
</feature>
<dbReference type="AlphaFoldDB" id="A0A7S4SUM6"/>
<evidence type="ECO:0000256" key="7">
    <source>
        <dbReference type="ARBA" id="ARBA00022882"/>
    </source>
</evidence>
<feature type="domain" description="Ion transport" evidence="15">
    <location>
        <begin position="230"/>
        <end position="469"/>
    </location>
</feature>
<dbReference type="PANTHER" id="PTHR45628:SF7">
    <property type="entry name" value="VOLTAGE-DEPENDENT CALCIUM CHANNEL TYPE A SUBUNIT ALPHA-1"/>
    <property type="match status" value="1"/>
</dbReference>
<keyword evidence="7" id="KW-0851">Voltage-gated channel</keyword>
<keyword evidence="11" id="KW-0325">Glycoprotein</keyword>
<feature type="transmembrane region" description="Helical" evidence="14">
    <location>
        <begin position="365"/>
        <end position="392"/>
    </location>
</feature>
<feature type="transmembrane region" description="Helical" evidence="14">
    <location>
        <begin position="298"/>
        <end position="320"/>
    </location>
</feature>
<dbReference type="PANTHER" id="PTHR45628">
    <property type="entry name" value="VOLTAGE-DEPENDENT CALCIUM CHANNEL TYPE A SUBUNIT ALPHA-1"/>
    <property type="match status" value="1"/>
</dbReference>
<feature type="compositionally biased region" description="Polar residues" evidence="13">
    <location>
        <begin position="152"/>
        <end position="168"/>
    </location>
</feature>
<evidence type="ECO:0000259" key="15">
    <source>
        <dbReference type="Pfam" id="PF00520"/>
    </source>
</evidence>
<accession>A0A7S4SUM6</accession>
<feature type="region of interest" description="Disordered" evidence="13">
    <location>
        <begin position="117"/>
        <end position="168"/>
    </location>
</feature>
<evidence type="ECO:0000256" key="13">
    <source>
        <dbReference type="SAM" id="MobiDB-lite"/>
    </source>
</evidence>
<evidence type="ECO:0000256" key="1">
    <source>
        <dbReference type="ARBA" id="ARBA00004141"/>
    </source>
</evidence>
<dbReference type="GO" id="GO:0098703">
    <property type="term" value="P:calcium ion import across plasma membrane"/>
    <property type="evidence" value="ECO:0007669"/>
    <property type="project" value="TreeGrafter"/>
</dbReference>
<dbReference type="EMBL" id="HBNR01079874">
    <property type="protein sequence ID" value="CAE4656720.1"/>
    <property type="molecule type" value="Transcribed_RNA"/>
</dbReference>
<organism evidence="16">
    <name type="scientific">Alexandrium monilatum</name>
    <dbReference type="NCBI Taxonomy" id="311494"/>
    <lineage>
        <taxon>Eukaryota</taxon>
        <taxon>Sar</taxon>
        <taxon>Alveolata</taxon>
        <taxon>Dinophyceae</taxon>
        <taxon>Gonyaulacales</taxon>
        <taxon>Pyrocystaceae</taxon>
        <taxon>Alexandrium</taxon>
    </lineage>
</organism>
<feature type="transmembrane region" description="Helical" evidence="14">
    <location>
        <begin position="230"/>
        <end position="249"/>
    </location>
</feature>
<reference evidence="16" key="1">
    <citation type="submission" date="2021-01" db="EMBL/GenBank/DDBJ databases">
        <authorList>
            <person name="Corre E."/>
            <person name="Pelletier E."/>
            <person name="Niang G."/>
            <person name="Scheremetjew M."/>
            <person name="Finn R."/>
            <person name="Kale V."/>
            <person name="Holt S."/>
            <person name="Cochrane G."/>
            <person name="Meng A."/>
            <person name="Brown T."/>
            <person name="Cohen L."/>
        </authorList>
    </citation>
    <scope>NUCLEOTIDE SEQUENCE</scope>
    <source>
        <strain evidence="16">CCMP3105</strain>
    </source>
</reference>
<sequence length="611" mass="68023">MVPLFLEPVLRCGGDVVEDKILAEGTGDLNVSLRNGPPYDAVHFKRAFSRTLADVEQCAVTEMQALTEALATLRTENADLRRRVEWSQAVAFDADHLSNMCREKQTQALDIYEEAGTPAPPAEREEEASIGCDGGLPPRKAAREGDAESGGVEQQRSSEVGQEITTNETVLRSQTARTLYARHLGISSFESERQAKNNVRELLARSRRRLSTRSVPLRKRGCAQRLRRSTAFECATLAVVLANAVWIAVDLDYNGRPLLKSPPLFQVMEIFFVACFVLEMAIRFMAFPTWRNAVLEPWFVFDTILVFAMVAESCVLWIIFAATGRSGARFAVGQFSVVRILRFLRIAKVARLGRVLPELRTMAAGLMLSVRSVLFTAVFLILVTYSFAIFFREMGASSEWGEEHFGTVASAIYTLLFASLLPDNVPLMDQIRVESLFCAGVYYVFLMLSSVMIMNMLIGILCDGISRASDSDSDKNNVERMCTQLREIMTSIDEDFDGMVTKAEFDSIIRNEKAVRMLARVGVDVASLVGEADHIFQGHHESGLPFDEFKDEVLKFRSSSVATDGSVTATRRLLHYSLDYIAGRIDEMHALMAAHHTQLIALGERVTATSF</sequence>
<dbReference type="SUPFAM" id="SSF81324">
    <property type="entry name" value="Voltage-gated potassium channels"/>
    <property type="match status" value="1"/>
</dbReference>
<keyword evidence="12" id="KW-0407">Ion channel</keyword>
<keyword evidence="8 14" id="KW-1133">Transmembrane helix</keyword>